<gene>
    <name evidence="3" type="ORF">I41_02480</name>
</gene>
<keyword evidence="3" id="KW-0269">Exonuclease</keyword>
<evidence type="ECO:0000313" key="3">
    <source>
        <dbReference type="EMBL" id="QDT71093.1"/>
    </source>
</evidence>
<proteinExistence type="predicted"/>
<dbReference type="GO" id="GO:0004527">
    <property type="term" value="F:exonuclease activity"/>
    <property type="evidence" value="ECO:0007669"/>
    <property type="project" value="UniProtKB-KW"/>
</dbReference>
<dbReference type="RefSeq" id="WP_246133772.1">
    <property type="nucleotide sequence ID" value="NZ_CP036339.1"/>
</dbReference>
<dbReference type="EMBL" id="CP036339">
    <property type="protein sequence ID" value="QDT71093.1"/>
    <property type="molecule type" value="Genomic_DNA"/>
</dbReference>
<keyword evidence="4" id="KW-1185">Reference proteome</keyword>
<feature type="chain" id="PRO_5021752410" evidence="1">
    <location>
        <begin position="25"/>
        <end position="262"/>
    </location>
</feature>
<dbReference type="Proteomes" id="UP000317909">
    <property type="component" value="Chromosome"/>
</dbReference>
<protein>
    <submittedName>
        <fullName evidence="3">Endonuclease/Exonuclease/phosphatase family protein</fullName>
    </submittedName>
</protein>
<feature type="signal peptide" evidence="1">
    <location>
        <begin position="1"/>
        <end position="24"/>
    </location>
</feature>
<accession>A0A517TRU9</accession>
<dbReference type="SUPFAM" id="SSF56219">
    <property type="entry name" value="DNase I-like"/>
    <property type="match status" value="1"/>
</dbReference>
<dbReference type="PANTHER" id="PTHR14859">
    <property type="entry name" value="CALCOFLUOR WHITE HYPERSENSITIVE PROTEIN PRECURSOR"/>
    <property type="match status" value="1"/>
</dbReference>
<organism evidence="3 4">
    <name type="scientific">Lacipirellula limnantheis</name>
    <dbReference type="NCBI Taxonomy" id="2528024"/>
    <lineage>
        <taxon>Bacteria</taxon>
        <taxon>Pseudomonadati</taxon>
        <taxon>Planctomycetota</taxon>
        <taxon>Planctomycetia</taxon>
        <taxon>Pirellulales</taxon>
        <taxon>Lacipirellulaceae</taxon>
        <taxon>Lacipirellula</taxon>
    </lineage>
</organism>
<dbReference type="GO" id="GO:0004519">
    <property type="term" value="F:endonuclease activity"/>
    <property type="evidence" value="ECO:0007669"/>
    <property type="project" value="UniProtKB-KW"/>
</dbReference>
<evidence type="ECO:0000313" key="4">
    <source>
        <dbReference type="Proteomes" id="UP000317909"/>
    </source>
</evidence>
<name>A0A517TRU9_9BACT</name>
<keyword evidence="3" id="KW-0540">Nuclease</keyword>
<dbReference type="AlphaFoldDB" id="A0A517TRU9"/>
<dbReference type="GO" id="GO:0006506">
    <property type="term" value="P:GPI anchor biosynthetic process"/>
    <property type="evidence" value="ECO:0007669"/>
    <property type="project" value="TreeGrafter"/>
</dbReference>
<dbReference type="InterPro" id="IPR051916">
    <property type="entry name" value="GPI-anchor_lipid_remodeler"/>
</dbReference>
<reference evidence="3 4" key="1">
    <citation type="submission" date="2019-02" db="EMBL/GenBank/DDBJ databases">
        <title>Deep-cultivation of Planctomycetes and their phenomic and genomic characterization uncovers novel biology.</title>
        <authorList>
            <person name="Wiegand S."/>
            <person name="Jogler M."/>
            <person name="Boedeker C."/>
            <person name="Pinto D."/>
            <person name="Vollmers J."/>
            <person name="Rivas-Marin E."/>
            <person name="Kohn T."/>
            <person name="Peeters S.H."/>
            <person name="Heuer A."/>
            <person name="Rast P."/>
            <person name="Oberbeckmann S."/>
            <person name="Bunk B."/>
            <person name="Jeske O."/>
            <person name="Meyerdierks A."/>
            <person name="Storesund J.E."/>
            <person name="Kallscheuer N."/>
            <person name="Luecker S."/>
            <person name="Lage O.M."/>
            <person name="Pohl T."/>
            <person name="Merkel B.J."/>
            <person name="Hornburger P."/>
            <person name="Mueller R.-W."/>
            <person name="Bruemmer F."/>
            <person name="Labrenz M."/>
            <person name="Spormann A.M."/>
            <person name="Op den Camp H."/>
            <person name="Overmann J."/>
            <person name="Amann R."/>
            <person name="Jetten M.S.M."/>
            <person name="Mascher T."/>
            <person name="Medema M.H."/>
            <person name="Devos D.P."/>
            <person name="Kaster A.-K."/>
            <person name="Ovreas L."/>
            <person name="Rohde M."/>
            <person name="Galperin M.Y."/>
            <person name="Jogler C."/>
        </authorList>
    </citation>
    <scope>NUCLEOTIDE SEQUENCE [LARGE SCALE GENOMIC DNA]</scope>
    <source>
        <strain evidence="3 4">I41</strain>
    </source>
</reference>
<dbReference type="Pfam" id="PF03372">
    <property type="entry name" value="Exo_endo_phos"/>
    <property type="match status" value="1"/>
</dbReference>
<dbReference type="InterPro" id="IPR005135">
    <property type="entry name" value="Endo/exonuclease/phosphatase"/>
</dbReference>
<sequence length="262" mass="29133" precursor="true">MKSIINSLLAITALSSWFTDVAQAELPQEIRIVTYNIHHGEGTDGKLDLERIAAVINAEKPDLVGLNEVDQGVRRSQGLDEPAVLAKLTGMNYVFEKNIDHDGGKYGNAVLSRLPIVRHENHKLPSDYEGEQRGVLEVEVGDKGESLLFLCTHLDYRPDDHERLASIETIESLMADSDGQPVILVGDLNATPESEVMETFAKSWGRSNSEPVATFPAAKPEKQIDYILFRPAAEWEVVEYRVLDEGVASDHRGMMAVLRRIE</sequence>
<feature type="domain" description="Endonuclease/exonuclease/phosphatase" evidence="2">
    <location>
        <begin position="33"/>
        <end position="251"/>
    </location>
</feature>
<keyword evidence="3" id="KW-0378">Hydrolase</keyword>
<keyword evidence="1" id="KW-0732">Signal</keyword>
<evidence type="ECO:0000256" key="1">
    <source>
        <dbReference type="SAM" id="SignalP"/>
    </source>
</evidence>
<evidence type="ECO:0000259" key="2">
    <source>
        <dbReference type="Pfam" id="PF03372"/>
    </source>
</evidence>
<dbReference type="KEGG" id="llh:I41_02480"/>
<dbReference type="InterPro" id="IPR036691">
    <property type="entry name" value="Endo/exonu/phosph_ase_sf"/>
</dbReference>
<keyword evidence="3" id="KW-0255">Endonuclease</keyword>
<dbReference type="GO" id="GO:0016020">
    <property type="term" value="C:membrane"/>
    <property type="evidence" value="ECO:0007669"/>
    <property type="project" value="GOC"/>
</dbReference>
<dbReference type="Gene3D" id="3.60.10.10">
    <property type="entry name" value="Endonuclease/exonuclease/phosphatase"/>
    <property type="match status" value="1"/>
</dbReference>
<dbReference type="PANTHER" id="PTHR14859:SF15">
    <property type="entry name" value="ENDONUCLEASE_EXONUCLEASE_PHOSPHATASE DOMAIN-CONTAINING PROTEIN"/>
    <property type="match status" value="1"/>
</dbReference>